<name>A0ABX8SE08_9ACTN</name>
<proteinExistence type="predicted"/>
<keyword evidence="2" id="KW-0238">DNA-binding</keyword>
<dbReference type="SUPFAM" id="SSF46785">
    <property type="entry name" value="Winged helix' DNA-binding domain"/>
    <property type="match status" value="1"/>
</dbReference>
<evidence type="ECO:0000256" key="3">
    <source>
        <dbReference type="ARBA" id="ARBA00023163"/>
    </source>
</evidence>
<dbReference type="Pfam" id="PF12802">
    <property type="entry name" value="MarR_2"/>
    <property type="match status" value="1"/>
</dbReference>
<evidence type="ECO:0000313" key="6">
    <source>
        <dbReference type="Proteomes" id="UP000887023"/>
    </source>
</evidence>
<sequence length="145" mass="15871">MPDSPDDASLQQLVMRVAHESRRRWIAELEPYGLSPHLARALGVVARDESGAGPRLSELADRLHVTRRSATEVVDGLAERGLVERRADPDDRRAAVVVLTGAGRALWETLEAARLQRHDAVFAGLTDPDRAELRRILTVVIAGLG</sequence>
<evidence type="ECO:0000259" key="4">
    <source>
        <dbReference type="PROSITE" id="PS50995"/>
    </source>
</evidence>
<dbReference type="Proteomes" id="UP000887023">
    <property type="component" value="Chromosome"/>
</dbReference>
<keyword evidence="6" id="KW-1185">Reference proteome</keyword>
<dbReference type="PROSITE" id="PS01117">
    <property type="entry name" value="HTH_MARR_1"/>
    <property type="match status" value="1"/>
</dbReference>
<evidence type="ECO:0000256" key="2">
    <source>
        <dbReference type="ARBA" id="ARBA00023125"/>
    </source>
</evidence>
<dbReference type="PRINTS" id="PR00598">
    <property type="entry name" value="HTHMARR"/>
</dbReference>
<dbReference type="InterPro" id="IPR036388">
    <property type="entry name" value="WH-like_DNA-bd_sf"/>
</dbReference>
<reference evidence="5" key="1">
    <citation type="submission" date="2021-07" db="EMBL/GenBank/DDBJ databases">
        <title>Candidatus Kaistella beijingensis sp. nov. isolated from a municipal wastewater treatment plant is involved in sludge foaming.</title>
        <authorList>
            <person name="Song Y."/>
            <person name="Liu S.-J."/>
        </authorList>
    </citation>
    <scope>NUCLEOTIDE SEQUENCE</scope>
    <source>
        <strain evidence="5">DSM 43998</strain>
    </source>
</reference>
<organism evidence="5 6">
    <name type="scientific">Skermania pinensis</name>
    <dbReference type="NCBI Taxonomy" id="39122"/>
    <lineage>
        <taxon>Bacteria</taxon>
        <taxon>Bacillati</taxon>
        <taxon>Actinomycetota</taxon>
        <taxon>Actinomycetes</taxon>
        <taxon>Mycobacteriales</taxon>
        <taxon>Gordoniaceae</taxon>
        <taxon>Skermania</taxon>
    </lineage>
</organism>
<keyword evidence="1" id="KW-0805">Transcription regulation</keyword>
<dbReference type="SMART" id="SM00347">
    <property type="entry name" value="HTH_MARR"/>
    <property type="match status" value="1"/>
</dbReference>
<dbReference type="PANTHER" id="PTHR33164:SF43">
    <property type="entry name" value="HTH-TYPE TRANSCRIPTIONAL REPRESSOR YETL"/>
    <property type="match status" value="1"/>
</dbReference>
<gene>
    <name evidence="5" type="ORF">KV203_00125</name>
</gene>
<dbReference type="PANTHER" id="PTHR33164">
    <property type="entry name" value="TRANSCRIPTIONAL REGULATOR, MARR FAMILY"/>
    <property type="match status" value="1"/>
</dbReference>
<evidence type="ECO:0000313" key="5">
    <source>
        <dbReference type="EMBL" id="QXQ15561.1"/>
    </source>
</evidence>
<dbReference type="InterPro" id="IPR036390">
    <property type="entry name" value="WH_DNA-bd_sf"/>
</dbReference>
<dbReference type="InterPro" id="IPR039422">
    <property type="entry name" value="MarR/SlyA-like"/>
</dbReference>
<dbReference type="PROSITE" id="PS50995">
    <property type="entry name" value="HTH_MARR_2"/>
    <property type="match status" value="1"/>
</dbReference>
<evidence type="ECO:0000256" key="1">
    <source>
        <dbReference type="ARBA" id="ARBA00023015"/>
    </source>
</evidence>
<dbReference type="InterPro" id="IPR023187">
    <property type="entry name" value="Tscrpt_reg_MarR-type_CS"/>
</dbReference>
<dbReference type="Gene3D" id="1.10.10.10">
    <property type="entry name" value="Winged helix-like DNA-binding domain superfamily/Winged helix DNA-binding domain"/>
    <property type="match status" value="1"/>
</dbReference>
<dbReference type="RefSeq" id="WP_066472311.1">
    <property type="nucleotide sequence ID" value="NZ_CBCRUZ010000006.1"/>
</dbReference>
<accession>A0ABX8SE08</accession>
<keyword evidence="3" id="KW-0804">Transcription</keyword>
<protein>
    <submittedName>
        <fullName evidence="5">MarR family transcriptional regulator</fullName>
    </submittedName>
</protein>
<dbReference type="EMBL" id="CP079105">
    <property type="protein sequence ID" value="QXQ15561.1"/>
    <property type="molecule type" value="Genomic_DNA"/>
</dbReference>
<dbReference type="InterPro" id="IPR000835">
    <property type="entry name" value="HTH_MarR-typ"/>
</dbReference>
<feature type="domain" description="HTH marR-type" evidence="4">
    <location>
        <begin position="7"/>
        <end position="142"/>
    </location>
</feature>